<feature type="domain" description="Adenosine deaminase" evidence="11">
    <location>
        <begin position="176"/>
        <end position="465"/>
    </location>
</feature>
<evidence type="ECO:0000256" key="5">
    <source>
        <dbReference type="ARBA" id="ARBA00018099"/>
    </source>
</evidence>
<keyword evidence="8" id="KW-0732">Signal</keyword>
<comment type="cofactor">
    <cofactor evidence="1">
        <name>Zn(2+)</name>
        <dbReference type="ChEBI" id="CHEBI:29105"/>
    </cofactor>
</comment>
<evidence type="ECO:0000256" key="4">
    <source>
        <dbReference type="ARBA" id="ARBA00012784"/>
    </source>
</evidence>
<dbReference type="Pfam" id="PF08451">
    <property type="entry name" value="A_deaminase_N"/>
    <property type="match status" value="1"/>
</dbReference>
<dbReference type="NCBIfam" id="TIGR01431">
    <property type="entry name" value="adm_rel"/>
    <property type="match status" value="1"/>
</dbReference>
<evidence type="ECO:0000313" key="14">
    <source>
        <dbReference type="Proteomes" id="UP000729913"/>
    </source>
</evidence>
<dbReference type="InterPro" id="IPR006330">
    <property type="entry name" value="Ado/ade_deaminase"/>
</dbReference>
<evidence type="ECO:0000256" key="6">
    <source>
        <dbReference type="ARBA" id="ARBA00022525"/>
    </source>
</evidence>
<dbReference type="AlphaFoldDB" id="A0A8J5UQH0"/>
<keyword evidence="14" id="KW-1185">Reference proteome</keyword>
<dbReference type="FunFam" id="3.20.20.140:FF:000017">
    <property type="entry name" value="Adenosine deaminase 2"/>
    <property type="match status" value="1"/>
</dbReference>
<keyword evidence="6" id="KW-0964">Secreted</keyword>
<dbReference type="OrthoDB" id="7202371at2759"/>
<evidence type="ECO:0000313" key="13">
    <source>
        <dbReference type="EMBL" id="KAG8035912.1"/>
    </source>
</evidence>
<dbReference type="EMBL" id="JAAOIC020000052">
    <property type="protein sequence ID" value="KAG8035912.1"/>
    <property type="molecule type" value="Genomic_DNA"/>
</dbReference>
<evidence type="ECO:0000259" key="11">
    <source>
        <dbReference type="Pfam" id="PF00962"/>
    </source>
</evidence>
<dbReference type="GO" id="GO:0046872">
    <property type="term" value="F:metal ion binding"/>
    <property type="evidence" value="ECO:0007669"/>
    <property type="project" value="UniProtKB-KW"/>
</dbReference>
<dbReference type="PANTHER" id="PTHR11409">
    <property type="entry name" value="ADENOSINE DEAMINASE"/>
    <property type="match status" value="1"/>
</dbReference>
<evidence type="ECO:0000259" key="12">
    <source>
        <dbReference type="Pfam" id="PF08451"/>
    </source>
</evidence>
<dbReference type="GO" id="GO:0005615">
    <property type="term" value="C:extracellular space"/>
    <property type="evidence" value="ECO:0007669"/>
    <property type="project" value="InterPro"/>
</dbReference>
<dbReference type="InterPro" id="IPR006331">
    <property type="entry name" value="ADGF"/>
</dbReference>
<evidence type="ECO:0000256" key="7">
    <source>
        <dbReference type="ARBA" id="ARBA00022723"/>
    </source>
</evidence>
<dbReference type="InterPro" id="IPR001365">
    <property type="entry name" value="A_deaminase_dom"/>
</dbReference>
<evidence type="ECO:0000256" key="3">
    <source>
        <dbReference type="ARBA" id="ARBA00006083"/>
    </source>
</evidence>
<protein>
    <recommendedName>
        <fullName evidence="5">Adenosine deaminase</fullName>
        <ecNumber evidence="4">3.5.4.4</ecNumber>
    </recommendedName>
</protein>
<dbReference type="InterPro" id="IPR013659">
    <property type="entry name" value="A_deaminase_N"/>
</dbReference>
<evidence type="ECO:0000256" key="9">
    <source>
        <dbReference type="ARBA" id="ARBA00022801"/>
    </source>
</evidence>
<dbReference type="EC" id="3.5.4.4" evidence="4"/>
<evidence type="ECO:0000256" key="2">
    <source>
        <dbReference type="ARBA" id="ARBA00004613"/>
    </source>
</evidence>
<dbReference type="GO" id="GO:0004000">
    <property type="term" value="F:adenosine deaminase activity"/>
    <property type="evidence" value="ECO:0007669"/>
    <property type="project" value="InterPro"/>
</dbReference>
<dbReference type="Pfam" id="PF00962">
    <property type="entry name" value="A_deaminase"/>
    <property type="match status" value="1"/>
</dbReference>
<comment type="similarity">
    <text evidence="3">Belongs to the metallo-dependent hydrolases superfamily. Adenosine and AMP deaminases family. ADGF subfamily.</text>
</comment>
<keyword evidence="7" id="KW-0479">Metal-binding</keyword>
<sequence>MKFNATDFRIKRYNLIEEEKLLAFGGRTPYNSESEVRANDILMKYKSSEIDVAFFNSSEFIPSRNFVSVRKSIEDSNVFKVIKKMPKGAVLNVHASALVSAEWIYDNVTFRDNVYVCIRPEKLLLRIFDKPADDCNWQLLSDLRNANETARTQINSRILRQLTLGTEDPAESYSGKSDLWAKFKKVFDLRVPLLRYKPLFEEYLYQGLKELYDDNVFFLEIRTPLLEMYDLDKKKYDEEDSVQVYINVTNRFIKDHPDFMGVKIIYSIWRKMEPSKLTKNIAKIIELKQKYPDAIAGIDLIGQEDLGYPLQNWISVLEPFINKIDFYFHAGETNWYGLESDENLFDAVLLNSKRIGHGYAIVKHPAIMELMKKKRIAVEVCPIANQVLSLITDLRNHPASILFAQNFPIVISNNDPGVWGASALSYDFYEAFMGLMSKHADLRALKQLAINSIYYSSMNDGQRERAYEIWVKKWKHFVDSLVNGQSGYDFLKTLLTCH</sequence>
<name>A0A8J5UQH0_9HYME</name>
<keyword evidence="9" id="KW-0378">Hydrolase</keyword>
<gene>
    <name evidence="13" type="ORF">G9C98_003038</name>
</gene>
<evidence type="ECO:0000256" key="10">
    <source>
        <dbReference type="ARBA" id="ARBA00047764"/>
    </source>
</evidence>
<dbReference type="GO" id="GO:0006154">
    <property type="term" value="P:adenosine catabolic process"/>
    <property type="evidence" value="ECO:0007669"/>
    <property type="project" value="InterPro"/>
</dbReference>
<reference evidence="13" key="2">
    <citation type="submission" date="2021-04" db="EMBL/GenBank/DDBJ databases">
        <title>Genome-wide patterns of bracovirus chromosomal integration into multiple host tissues during parasitism.</title>
        <authorList>
            <person name="Chebbi M.A.C."/>
        </authorList>
    </citation>
    <scope>NUCLEOTIDE SEQUENCE</scope>
    <source>
        <tissue evidence="13">Whole body</tissue>
    </source>
</reference>
<organism evidence="13 14">
    <name type="scientific">Cotesia typhae</name>
    <dbReference type="NCBI Taxonomy" id="2053667"/>
    <lineage>
        <taxon>Eukaryota</taxon>
        <taxon>Metazoa</taxon>
        <taxon>Ecdysozoa</taxon>
        <taxon>Arthropoda</taxon>
        <taxon>Hexapoda</taxon>
        <taxon>Insecta</taxon>
        <taxon>Pterygota</taxon>
        <taxon>Neoptera</taxon>
        <taxon>Endopterygota</taxon>
        <taxon>Hymenoptera</taxon>
        <taxon>Apocrita</taxon>
        <taxon>Ichneumonoidea</taxon>
        <taxon>Braconidae</taxon>
        <taxon>Microgastrinae</taxon>
        <taxon>Cotesia</taxon>
    </lineage>
</organism>
<feature type="domain" description="Adenosine/AMP deaminase N-terminal" evidence="12">
    <location>
        <begin position="4"/>
        <end position="82"/>
    </location>
</feature>
<reference evidence="13" key="1">
    <citation type="submission" date="2020-03" db="EMBL/GenBank/DDBJ databases">
        <authorList>
            <person name="Chebbi M.A."/>
            <person name="Drezen J.M."/>
        </authorList>
    </citation>
    <scope>NUCLEOTIDE SEQUENCE</scope>
    <source>
        <tissue evidence="13">Whole body</tissue>
    </source>
</reference>
<dbReference type="PANTHER" id="PTHR11409:SF39">
    <property type="entry name" value="ADENOSINE DEAMINASE 2"/>
    <property type="match status" value="1"/>
</dbReference>
<dbReference type="Proteomes" id="UP000729913">
    <property type="component" value="Unassembled WGS sequence"/>
</dbReference>
<dbReference type="GO" id="GO:0046103">
    <property type="term" value="P:inosine biosynthetic process"/>
    <property type="evidence" value="ECO:0007669"/>
    <property type="project" value="TreeGrafter"/>
</dbReference>
<comment type="subcellular location">
    <subcellularLocation>
        <location evidence="2">Secreted</location>
    </subcellularLocation>
</comment>
<evidence type="ECO:0000256" key="1">
    <source>
        <dbReference type="ARBA" id="ARBA00001947"/>
    </source>
</evidence>
<evidence type="ECO:0000256" key="8">
    <source>
        <dbReference type="ARBA" id="ARBA00022729"/>
    </source>
</evidence>
<accession>A0A8J5UQH0</accession>
<comment type="caution">
    <text evidence="13">The sequence shown here is derived from an EMBL/GenBank/DDBJ whole genome shotgun (WGS) entry which is preliminary data.</text>
</comment>
<proteinExistence type="inferred from homology"/>
<comment type="catalytic activity">
    <reaction evidence="10">
        <text>adenosine + H2O + H(+) = inosine + NH4(+)</text>
        <dbReference type="Rhea" id="RHEA:24408"/>
        <dbReference type="ChEBI" id="CHEBI:15377"/>
        <dbReference type="ChEBI" id="CHEBI:15378"/>
        <dbReference type="ChEBI" id="CHEBI:16335"/>
        <dbReference type="ChEBI" id="CHEBI:17596"/>
        <dbReference type="ChEBI" id="CHEBI:28938"/>
        <dbReference type="EC" id="3.5.4.4"/>
    </reaction>
</comment>